<comment type="caution">
    <text evidence="1">The sequence shown here is derived from an EMBL/GenBank/DDBJ whole genome shotgun (WGS) entry which is preliminary data.</text>
</comment>
<dbReference type="EMBL" id="JAPDRQ010000024">
    <property type="protein sequence ID" value="KAJ9661295.1"/>
    <property type="molecule type" value="Genomic_DNA"/>
</dbReference>
<keyword evidence="2" id="KW-1185">Reference proteome</keyword>
<accession>A0ACC3AFT6</accession>
<protein>
    <submittedName>
        <fullName evidence="1">Uncharacterized protein</fullName>
    </submittedName>
</protein>
<proteinExistence type="predicted"/>
<gene>
    <name evidence="1" type="ORF">H2198_002038</name>
</gene>
<name>A0ACC3AFT6_9EURO</name>
<sequence length="483" mass="51476">MSIPYRSPVLKLFLLAAVLHVLQHLGFVLAEVCKARPLYLPIRNVSTSVGSEMTLGIALSIGTPPQHVALHPSLMINSTFVPRYISSDTGCYNVSSQPRTPCIARYGGGFHSADSSTWTTNPNNVHIGSASYDRRFTEFSNWTAGYDTLRLEDVSNLEIKAMPLVVPKNEFGPFSNSPLGLAESSVFTSALEASSIIPSRSWGLGPSGLCLGCIDNSAINGTFISQPVGKSTEKNCALPMNIVNVAYQPSNGGAEVKISTGTFTACVEPGAQSLILPQSIINAYVHASGADLSSSSYSYFSKFYLGKSKPDGVLVFTIAGELKVSVTLSPSNDSYYWYLPFGVGGWGNYEIGTFVLGAPFIEKIYLKYDDAARTYSIAGANTGSTSQDIQAIGCQVPPDATLSGTSGFSIGAIVGTAVGGVLGATLMTLIGCWFWWRKQRSRLGSRQVPPVAAISYPPQLVGNELHEANGSSSYVRLNQELPA</sequence>
<evidence type="ECO:0000313" key="2">
    <source>
        <dbReference type="Proteomes" id="UP001172386"/>
    </source>
</evidence>
<reference evidence="1" key="1">
    <citation type="submission" date="2022-10" db="EMBL/GenBank/DDBJ databases">
        <title>Culturing micro-colonial fungi from biological soil crusts in the Mojave desert and describing Neophaeococcomyces mojavensis, and introducing the new genera and species Taxawa tesnikishii.</title>
        <authorList>
            <person name="Kurbessoian T."/>
            <person name="Stajich J.E."/>
        </authorList>
    </citation>
    <scope>NUCLEOTIDE SEQUENCE</scope>
    <source>
        <strain evidence="1">JES_112</strain>
    </source>
</reference>
<evidence type="ECO:0000313" key="1">
    <source>
        <dbReference type="EMBL" id="KAJ9661295.1"/>
    </source>
</evidence>
<organism evidence="1 2">
    <name type="scientific">Neophaeococcomyces mojaviensis</name>
    <dbReference type="NCBI Taxonomy" id="3383035"/>
    <lineage>
        <taxon>Eukaryota</taxon>
        <taxon>Fungi</taxon>
        <taxon>Dikarya</taxon>
        <taxon>Ascomycota</taxon>
        <taxon>Pezizomycotina</taxon>
        <taxon>Eurotiomycetes</taxon>
        <taxon>Chaetothyriomycetidae</taxon>
        <taxon>Chaetothyriales</taxon>
        <taxon>Chaetothyriales incertae sedis</taxon>
        <taxon>Neophaeococcomyces</taxon>
    </lineage>
</organism>
<dbReference type="Proteomes" id="UP001172386">
    <property type="component" value="Unassembled WGS sequence"/>
</dbReference>